<dbReference type="Pfam" id="PF21694">
    <property type="entry name" value="DNA_pol3_delta_C"/>
    <property type="match status" value="1"/>
</dbReference>
<evidence type="ECO:0000313" key="11">
    <source>
        <dbReference type="EMBL" id="MCP1110223.1"/>
    </source>
</evidence>
<dbReference type="PANTHER" id="PTHR34388">
    <property type="entry name" value="DNA POLYMERASE III SUBUNIT DELTA"/>
    <property type="match status" value="1"/>
</dbReference>
<dbReference type="PANTHER" id="PTHR34388:SF1">
    <property type="entry name" value="DNA POLYMERASE III SUBUNIT DELTA"/>
    <property type="match status" value="1"/>
</dbReference>
<evidence type="ECO:0000256" key="5">
    <source>
        <dbReference type="ARBA" id="ARBA00022705"/>
    </source>
</evidence>
<dbReference type="EMBL" id="JAMZFV010000010">
    <property type="protein sequence ID" value="MCP1110223.1"/>
    <property type="molecule type" value="Genomic_DNA"/>
</dbReference>
<evidence type="ECO:0000259" key="9">
    <source>
        <dbReference type="Pfam" id="PF06144"/>
    </source>
</evidence>
<dbReference type="SUPFAM" id="SSF52540">
    <property type="entry name" value="P-loop containing nucleoside triphosphate hydrolases"/>
    <property type="match status" value="1"/>
</dbReference>
<dbReference type="InterPro" id="IPR010372">
    <property type="entry name" value="DNA_pol3_delta_N"/>
</dbReference>
<dbReference type="InterPro" id="IPR008921">
    <property type="entry name" value="DNA_pol3_clamp-load_cplx_C"/>
</dbReference>
<sequence length="325" mass="37219">MKSIIADINNHDFKRVYLLYGEEGYLRNQYKKRLQEAIIGDDSELNFSHFEGKDTPVNEVISLANTLPFMSEKRLIIIDESGFFKKKNEELAMFIKDIPEETCLIFSEVDVDKRGKLYKEVAKVGTVVEMTVQKPEVLLKWAAGLLKKDNMRIKESTLRLFLSKVGNNMGLIETELEKLICFRGEGAEITPEDVELLTTTQIENHIFQMVDAVASKQKQKAMEKYYELLALKEEPRVILSLLARQFRLLYGTKKLVNGGKNKGVIAKIMGLPPFVVDNYIRQQKGFSAEELREIMEEAADFGRSINVGELDDRVSVELFIVKHTK</sequence>
<keyword evidence="3 11" id="KW-0808">Transferase</keyword>
<evidence type="ECO:0000256" key="8">
    <source>
        <dbReference type="ARBA" id="ARBA00049244"/>
    </source>
</evidence>
<reference evidence="11 12" key="1">
    <citation type="journal article" date="2022" name="Genome Biol. Evol.">
        <title>Host diet, physiology and behaviors set the stage for Lachnospiraceae cladogenesis.</title>
        <authorList>
            <person name="Vera-Ponce De Leon A."/>
            <person name="Schneider M."/>
            <person name="Jahnes B.C."/>
            <person name="Sadowski V."/>
            <person name="Camuy-Velez L.A."/>
            <person name="Duan J."/>
            <person name="Sabree Z.L."/>
        </authorList>
    </citation>
    <scope>NUCLEOTIDE SEQUENCE [LARGE SCALE GENOMIC DNA]</scope>
    <source>
        <strain evidence="11 12">PAL227</strain>
    </source>
</reference>
<comment type="caution">
    <text evidence="11">The sequence shown here is derived from an EMBL/GenBank/DDBJ whole genome shotgun (WGS) entry which is preliminary data.</text>
</comment>
<dbReference type="InterPro" id="IPR048466">
    <property type="entry name" value="DNA_pol3_delta-like_C"/>
</dbReference>
<evidence type="ECO:0000259" key="10">
    <source>
        <dbReference type="Pfam" id="PF21694"/>
    </source>
</evidence>
<dbReference type="SUPFAM" id="SSF48019">
    <property type="entry name" value="post-AAA+ oligomerization domain-like"/>
    <property type="match status" value="1"/>
</dbReference>
<evidence type="ECO:0000313" key="12">
    <source>
        <dbReference type="Proteomes" id="UP001523565"/>
    </source>
</evidence>
<gene>
    <name evidence="11" type="primary">holA</name>
    <name evidence="11" type="ORF">NK118_08165</name>
</gene>
<accession>A0ABT1EHP4</accession>
<name>A0ABT1EHP4_9FIRM</name>
<dbReference type="Proteomes" id="UP001523565">
    <property type="component" value="Unassembled WGS sequence"/>
</dbReference>
<evidence type="ECO:0000256" key="3">
    <source>
        <dbReference type="ARBA" id="ARBA00022679"/>
    </source>
</evidence>
<keyword evidence="6" id="KW-0239">DNA-directed DNA polymerase</keyword>
<keyword evidence="5" id="KW-0235">DNA replication</keyword>
<dbReference type="Gene3D" id="3.40.50.300">
    <property type="entry name" value="P-loop containing nucleotide triphosphate hydrolases"/>
    <property type="match status" value="1"/>
</dbReference>
<evidence type="ECO:0000256" key="4">
    <source>
        <dbReference type="ARBA" id="ARBA00022695"/>
    </source>
</evidence>
<evidence type="ECO:0000256" key="2">
    <source>
        <dbReference type="ARBA" id="ARBA00017703"/>
    </source>
</evidence>
<dbReference type="GO" id="GO:0003887">
    <property type="term" value="F:DNA-directed DNA polymerase activity"/>
    <property type="evidence" value="ECO:0007669"/>
    <property type="project" value="UniProtKB-EC"/>
</dbReference>
<keyword evidence="4 11" id="KW-0548">Nucleotidyltransferase</keyword>
<dbReference type="RefSeq" id="WP_262069104.1">
    <property type="nucleotide sequence ID" value="NZ_JAMXOC010000010.1"/>
</dbReference>
<protein>
    <recommendedName>
        <fullName evidence="2">DNA polymerase III subunit delta</fullName>
        <ecNumber evidence="1">2.7.7.7</ecNumber>
    </recommendedName>
</protein>
<feature type="domain" description="DNA polymerase III delta subunit-like C-terminal" evidence="10">
    <location>
        <begin position="203"/>
        <end position="322"/>
    </location>
</feature>
<proteinExistence type="inferred from homology"/>
<evidence type="ECO:0000256" key="7">
    <source>
        <dbReference type="ARBA" id="ARBA00034754"/>
    </source>
</evidence>
<comment type="catalytic activity">
    <reaction evidence="8">
        <text>DNA(n) + a 2'-deoxyribonucleoside 5'-triphosphate = DNA(n+1) + diphosphate</text>
        <dbReference type="Rhea" id="RHEA:22508"/>
        <dbReference type="Rhea" id="RHEA-COMP:17339"/>
        <dbReference type="Rhea" id="RHEA-COMP:17340"/>
        <dbReference type="ChEBI" id="CHEBI:33019"/>
        <dbReference type="ChEBI" id="CHEBI:61560"/>
        <dbReference type="ChEBI" id="CHEBI:173112"/>
        <dbReference type="EC" id="2.7.7.7"/>
    </reaction>
</comment>
<dbReference type="Pfam" id="PF06144">
    <property type="entry name" value="DNA_pol3_delta"/>
    <property type="match status" value="1"/>
</dbReference>
<evidence type="ECO:0000256" key="6">
    <source>
        <dbReference type="ARBA" id="ARBA00022932"/>
    </source>
</evidence>
<dbReference type="EC" id="2.7.7.7" evidence="1"/>
<dbReference type="Gene3D" id="1.20.272.10">
    <property type="match status" value="1"/>
</dbReference>
<evidence type="ECO:0000256" key="1">
    <source>
        <dbReference type="ARBA" id="ARBA00012417"/>
    </source>
</evidence>
<dbReference type="NCBIfam" id="TIGR01128">
    <property type="entry name" value="holA"/>
    <property type="match status" value="1"/>
</dbReference>
<dbReference type="Gene3D" id="1.10.8.60">
    <property type="match status" value="1"/>
</dbReference>
<organism evidence="11 12">
    <name type="scientific">Ohessyouella blattaphilus</name>
    <dbReference type="NCBI Taxonomy" id="2949333"/>
    <lineage>
        <taxon>Bacteria</taxon>
        <taxon>Bacillati</taxon>
        <taxon>Bacillota</taxon>
        <taxon>Clostridia</taxon>
        <taxon>Lachnospirales</taxon>
        <taxon>Lachnospiraceae</taxon>
        <taxon>Ohessyouella</taxon>
    </lineage>
</organism>
<comment type="similarity">
    <text evidence="7">Belongs to the DNA polymerase HolA subunit family.</text>
</comment>
<feature type="domain" description="DNA polymerase III delta N-terminal" evidence="9">
    <location>
        <begin position="17"/>
        <end position="130"/>
    </location>
</feature>
<keyword evidence="12" id="KW-1185">Reference proteome</keyword>
<dbReference type="InterPro" id="IPR027417">
    <property type="entry name" value="P-loop_NTPase"/>
</dbReference>
<dbReference type="InterPro" id="IPR005790">
    <property type="entry name" value="DNA_polIII_delta"/>
</dbReference>